<feature type="region of interest" description="Disordered" evidence="1">
    <location>
        <begin position="513"/>
        <end position="695"/>
    </location>
</feature>
<feature type="compositionally biased region" description="Low complexity" evidence="1">
    <location>
        <begin position="59"/>
        <end position="95"/>
    </location>
</feature>
<proteinExistence type="predicted"/>
<dbReference type="STRING" id="703135.A0A2A9NWQ0"/>
<feature type="compositionally biased region" description="Basic and acidic residues" evidence="1">
    <location>
        <begin position="670"/>
        <end position="680"/>
    </location>
</feature>
<organism evidence="2 3">
    <name type="scientific">Amanita thiersii Skay4041</name>
    <dbReference type="NCBI Taxonomy" id="703135"/>
    <lineage>
        <taxon>Eukaryota</taxon>
        <taxon>Fungi</taxon>
        <taxon>Dikarya</taxon>
        <taxon>Basidiomycota</taxon>
        <taxon>Agaricomycotina</taxon>
        <taxon>Agaricomycetes</taxon>
        <taxon>Agaricomycetidae</taxon>
        <taxon>Agaricales</taxon>
        <taxon>Pluteineae</taxon>
        <taxon>Amanitaceae</taxon>
        <taxon>Amanita</taxon>
    </lineage>
</organism>
<sequence>MRRFVKALAFKREKPDDLKSLPDVSPHSTSDTPTKKNRKQPHSLRIKSHPSFMASRQASTTSPLSSSPSTPQLSLSGDHPHSSAASSSAGSVSASLQTPDDDNLGISHTQVKSKAWNFWLVNKRATSVTSKDSKDTSISKEWHEPLLPSPDVMHSSLPTFLQSDTKGRIKAGALDDAFASEVATSIVDTETRQTTRPLSPALAKQHLRALINNKLHPPSVSYPFASHPSAPIFPRSCNKCTDLGRKRSIRYILFQRRLLRHLDKTKSDDLSILPLSERPRLPLKHPLPAALPLDDIELPSKTMQVNPVSSGLRRWVSRPCFEDRYVVYSPSGDDIVSQSVTGPPLGVAEIEYSEALDVMAGVEFSDADLVNDSVQPAIPPVSLSHPIVQVSAESALSRQVTSSNSNALSCMFIEMFISKSLMATNVASILVRSHNHSVVPSPLRNDVMLEDNKNPNESPMVDSSVQGGSSAKRGVRFVDDDDDALPLYIVRMKRKREEKAKFLRNEQRRREVEARKALQQETQMRLKRETEQMERERELQEKKSKEEERRRQLYLDQVAATRVRRETQRAGGSNRSKDPLLSTSLSTSLYDLEHPTLPREARYRSSTIHEPPSNPRRDASDASATPHDSSSGSSRPPSISGQFAIKGDSKSSPNRPASMYSTHTLSSSEDINKARIRRDPTMTPGLHTRPTTDRSSSFPMWTSNFLVPPVPPISPYVIPMDPSFAMDMPLLPPAAPFMMQQYSRRSSRQSSTGHSNSSSSRVATSVNSSSERIDYLLPSTSRLGHSSPSSPSSSPRSSGFISPDSLRRSSVSSVEARHSSHSSLPTKTTRVDRHGAMSPSHSQPQISRGRSYTASTHPQLPNPWTALPSQTGRPPAAMPTSRPEQHGHHSSNSVSSRKQTFIL</sequence>
<protein>
    <submittedName>
        <fullName evidence="2">Uncharacterized protein</fullName>
    </submittedName>
</protein>
<feature type="compositionally biased region" description="Low complexity" evidence="1">
    <location>
        <begin position="580"/>
        <end position="589"/>
    </location>
</feature>
<feature type="compositionally biased region" description="Basic and acidic residues" evidence="1">
    <location>
        <begin position="513"/>
        <end position="553"/>
    </location>
</feature>
<evidence type="ECO:0000313" key="3">
    <source>
        <dbReference type="Proteomes" id="UP000242287"/>
    </source>
</evidence>
<feature type="compositionally biased region" description="Polar residues" evidence="1">
    <location>
        <begin position="890"/>
        <end position="903"/>
    </location>
</feature>
<dbReference type="AlphaFoldDB" id="A0A2A9NWQ0"/>
<gene>
    <name evidence="2" type="ORF">AMATHDRAFT_46012</name>
</gene>
<feature type="compositionally biased region" description="Basic and acidic residues" evidence="1">
    <location>
        <begin position="10"/>
        <end position="20"/>
    </location>
</feature>
<dbReference type="EMBL" id="KZ301977">
    <property type="protein sequence ID" value="PFH52801.1"/>
    <property type="molecule type" value="Genomic_DNA"/>
</dbReference>
<name>A0A2A9NWQ0_9AGAR</name>
<feature type="compositionally biased region" description="Low complexity" evidence="1">
    <location>
        <begin position="629"/>
        <end position="641"/>
    </location>
</feature>
<evidence type="ECO:0000313" key="2">
    <source>
        <dbReference type="EMBL" id="PFH52801.1"/>
    </source>
</evidence>
<feature type="region of interest" description="Disordered" evidence="1">
    <location>
        <begin position="1"/>
        <end position="102"/>
    </location>
</feature>
<feature type="compositionally biased region" description="Basic and acidic residues" evidence="1">
    <location>
        <begin position="591"/>
        <end position="603"/>
    </location>
</feature>
<feature type="compositionally biased region" description="Polar residues" evidence="1">
    <location>
        <begin position="650"/>
        <end position="669"/>
    </location>
</feature>
<feature type="region of interest" description="Disordered" evidence="1">
    <location>
        <begin position="451"/>
        <end position="474"/>
    </location>
</feature>
<feature type="compositionally biased region" description="Basic residues" evidence="1">
    <location>
        <begin position="35"/>
        <end position="48"/>
    </location>
</feature>
<reference evidence="2 3" key="1">
    <citation type="submission" date="2014-02" db="EMBL/GenBank/DDBJ databases">
        <title>Transposable element dynamics among asymbiotic and ectomycorrhizal Amanita fungi.</title>
        <authorList>
            <consortium name="DOE Joint Genome Institute"/>
            <person name="Hess J."/>
            <person name="Skrede I."/>
            <person name="Wolfe B."/>
            <person name="LaButti K."/>
            <person name="Ohm R.A."/>
            <person name="Grigoriev I.V."/>
            <person name="Pringle A."/>
        </authorList>
    </citation>
    <scope>NUCLEOTIDE SEQUENCE [LARGE SCALE GENOMIC DNA]</scope>
    <source>
        <strain evidence="2 3">SKay4041</strain>
    </source>
</reference>
<dbReference type="Proteomes" id="UP000242287">
    <property type="component" value="Unassembled WGS sequence"/>
</dbReference>
<accession>A0A2A9NWQ0</accession>
<keyword evidence="3" id="KW-1185">Reference proteome</keyword>
<feature type="compositionally biased region" description="Low complexity" evidence="1">
    <location>
        <begin position="778"/>
        <end position="814"/>
    </location>
</feature>
<dbReference type="OrthoDB" id="3268641at2759"/>
<feature type="compositionally biased region" description="Low complexity" evidence="1">
    <location>
        <begin position="748"/>
        <end position="770"/>
    </location>
</feature>
<evidence type="ECO:0000256" key="1">
    <source>
        <dbReference type="SAM" id="MobiDB-lite"/>
    </source>
</evidence>
<feature type="compositionally biased region" description="Polar residues" evidence="1">
    <location>
        <begin position="839"/>
        <end position="859"/>
    </location>
</feature>
<feature type="compositionally biased region" description="Polar residues" evidence="1">
    <location>
        <begin position="455"/>
        <end position="469"/>
    </location>
</feature>
<feature type="region of interest" description="Disordered" evidence="1">
    <location>
        <begin position="741"/>
        <end position="903"/>
    </location>
</feature>
<dbReference type="CDD" id="cd22249">
    <property type="entry name" value="UDM1_RNF168_RNF169-like"/>
    <property type="match status" value="1"/>
</dbReference>